<keyword evidence="1" id="KW-0732">Signal</keyword>
<keyword evidence="3" id="KW-0808">Transferase</keyword>
<proteinExistence type="predicted"/>
<dbReference type="Pfam" id="PF13966">
    <property type="entry name" value="zf-RVT"/>
    <property type="match status" value="1"/>
</dbReference>
<evidence type="ECO:0000256" key="1">
    <source>
        <dbReference type="SAM" id="SignalP"/>
    </source>
</evidence>
<dbReference type="AlphaFoldDB" id="A0A9N7MPI2"/>
<dbReference type="EMBL" id="CACSLK010003813">
    <property type="protein sequence ID" value="CAA0809421.1"/>
    <property type="molecule type" value="Genomic_DNA"/>
</dbReference>
<dbReference type="OrthoDB" id="1422167at2759"/>
<keyword evidence="4" id="KW-1185">Reference proteome</keyword>
<feature type="domain" description="Reverse transcriptase zinc-binding" evidence="2">
    <location>
        <begin position="38"/>
        <end position="90"/>
    </location>
</feature>
<feature type="signal peptide" evidence="1">
    <location>
        <begin position="1"/>
        <end position="25"/>
    </location>
</feature>
<dbReference type="GO" id="GO:0016740">
    <property type="term" value="F:transferase activity"/>
    <property type="evidence" value="ECO:0007669"/>
    <property type="project" value="UniProtKB-KW"/>
</dbReference>
<evidence type="ECO:0000313" key="3">
    <source>
        <dbReference type="EMBL" id="CAA0809421.1"/>
    </source>
</evidence>
<feature type="chain" id="PRO_5040257170" evidence="1">
    <location>
        <begin position="26"/>
        <end position="220"/>
    </location>
</feature>
<reference evidence="3" key="1">
    <citation type="submission" date="2019-12" db="EMBL/GenBank/DDBJ databases">
        <authorList>
            <person name="Scholes J."/>
        </authorList>
    </citation>
    <scope>NUCLEOTIDE SEQUENCE</scope>
</reference>
<protein>
    <submittedName>
        <fullName evidence="3">Polynucleotidyl transferase- ribonuclease H-like superfamily protein</fullName>
    </submittedName>
</protein>
<comment type="caution">
    <text evidence="3">The sequence shown here is derived from an EMBL/GenBank/DDBJ whole genome shotgun (WGS) entry which is preliminary data.</text>
</comment>
<gene>
    <name evidence="3" type="ORF">SHERM_11430</name>
</gene>
<sequence length="220" mass="25041">MSALFVFNVRIGPMALVLSFAKLWAQYQKTSLNGRVYSQFLWLIVKGKLLTNVERRRQHLTDSSLCTLCGRAEESTLHCLRDCARATLVWQRLLPDSMPGFFSLPLPEWLSQNLQNGLHINVIGWKTTFGVTLWQLWRGRNEEIFSAVELNVDEKIQDVYSSVDGIKSSTSVERLLGGLGIGRDIHFIRWEPPEGEGSVDRLHLHVEVRLPKTLLKGSIL</sequence>
<evidence type="ECO:0000259" key="2">
    <source>
        <dbReference type="Pfam" id="PF13966"/>
    </source>
</evidence>
<dbReference type="Proteomes" id="UP001153555">
    <property type="component" value="Unassembled WGS sequence"/>
</dbReference>
<evidence type="ECO:0000313" key="4">
    <source>
        <dbReference type="Proteomes" id="UP001153555"/>
    </source>
</evidence>
<name>A0A9N7MPI2_STRHE</name>
<dbReference type="InterPro" id="IPR026960">
    <property type="entry name" value="RVT-Znf"/>
</dbReference>
<organism evidence="3 4">
    <name type="scientific">Striga hermonthica</name>
    <name type="common">Purple witchweed</name>
    <name type="synonym">Buchnera hermonthica</name>
    <dbReference type="NCBI Taxonomy" id="68872"/>
    <lineage>
        <taxon>Eukaryota</taxon>
        <taxon>Viridiplantae</taxon>
        <taxon>Streptophyta</taxon>
        <taxon>Embryophyta</taxon>
        <taxon>Tracheophyta</taxon>
        <taxon>Spermatophyta</taxon>
        <taxon>Magnoliopsida</taxon>
        <taxon>eudicotyledons</taxon>
        <taxon>Gunneridae</taxon>
        <taxon>Pentapetalae</taxon>
        <taxon>asterids</taxon>
        <taxon>lamiids</taxon>
        <taxon>Lamiales</taxon>
        <taxon>Orobanchaceae</taxon>
        <taxon>Buchnereae</taxon>
        <taxon>Striga</taxon>
    </lineage>
</organism>
<accession>A0A9N7MPI2</accession>